<dbReference type="PROSITE" id="PS50089">
    <property type="entry name" value="ZF_RING_2"/>
    <property type="match status" value="1"/>
</dbReference>
<keyword evidence="2" id="KW-1133">Transmembrane helix</keyword>
<dbReference type="Gramene" id="OIS98053">
    <property type="protein sequence ID" value="OIS98053"/>
    <property type="gene ID" value="A4A49_08675"/>
</dbReference>
<keyword evidence="1" id="KW-0863">Zinc-finger</keyword>
<dbReference type="InterPro" id="IPR013083">
    <property type="entry name" value="Znf_RING/FYVE/PHD"/>
</dbReference>
<dbReference type="InterPro" id="IPR001841">
    <property type="entry name" value="Znf_RING"/>
</dbReference>
<accession>A0A1J6HYZ6</accession>
<dbReference type="EMBL" id="MJEQ01037192">
    <property type="protein sequence ID" value="OIS98053.1"/>
    <property type="molecule type" value="Genomic_DNA"/>
</dbReference>
<evidence type="ECO:0000259" key="3">
    <source>
        <dbReference type="PROSITE" id="PS50089"/>
    </source>
</evidence>
<dbReference type="SUPFAM" id="SSF57850">
    <property type="entry name" value="RING/U-box"/>
    <property type="match status" value="1"/>
</dbReference>
<dbReference type="PANTHER" id="PTHR47662">
    <property type="entry name" value="RING-TYPE DOMAIN-CONTAINING PROTEIN"/>
    <property type="match status" value="1"/>
</dbReference>
<keyword evidence="5" id="KW-1185">Reference proteome</keyword>
<dbReference type="Proteomes" id="UP000187609">
    <property type="component" value="Unassembled WGS sequence"/>
</dbReference>
<proteinExistence type="predicted"/>
<evidence type="ECO:0000313" key="5">
    <source>
        <dbReference type="Proteomes" id="UP000187609"/>
    </source>
</evidence>
<feature type="transmembrane region" description="Helical" evidence="2">
    <location>
        <begin position="12"/>
        <end position="38"/>
    </location>
</feature>
<dbReference type="PANTHER" id="PTHR47662:SF5">
    <property type="entry name" value="RING-H2 FINGER PROTEIN ATL56-LIKE"/>
    <property type="match status" value="1"/>
</dbReference>
<keyword evidence="2" id="KW-0472">Membrane</keyword>
<keyword evidence="1" id="KW-0862">Zinc</keyword>
<reference evidence="4" key="1">
    <citation type="submission" date="2016-11" db="EMBL/GenBank/DDBJ databases">
        <title>The genome of Nicotiana attenuata.</title>
        <authorList>
            <person name="Xu S."/>
            <person name="Brockmoeller T."/>
            <person name="Gaquerel E."/>
            <person name="Navarro A."/>
            <person name="Kuhl H."/>
            <person name="Gase K."/>
            <person name="Ling Z."/>
            <person name="Zhou W."/>
            <person name="Kreitzer C."/>
            <person name="Stanke M."/>
            <person name="Tang H."/>
            <person name="Lyons E."/>
            <person name="Pandey P."/>
            <person name="Pandey S.P."/>
            <person name="Timmermann B."/>
            <person name="Baldwin I.T."/>
        </authorList>
    </citation>
    <scope>NUCLEOTIDE SEQUENCE [LARGE SCALE GENOMIC DNA]</scope>
    <source>
        <strain evidence="4">UT</strain>
    </source>
</reference>
<feature type="domain" description="RING-type" evidence="3">
    <location>
        <begin position="84"/>
        <end position="129"/>
    </location>
</feature>
<comment type="caution">
    <text evidence="4">The sequence shown here is derived from an EMBL/GenBank/DDBJ whole genome shotgun (WGS) entry which is preliminary data.</text>
</comment>
<dbReference type="GO" id="GO:0008270">
    <property type="term" value="F:zinc ion binding"/>
    <property type="evidence" value="ECO:0007669"/>
    <property type="project" value="UniProtKB-KW"/>
</dbReference>
<evidence type="ECO:0000256" key="1">
    <source>
        <dbReference type="PROSITE-ProRule" id="PRU00175"/>
    </source>
</evidence>
<dbReference type="Pfam" id="PF13639">
    <property type="entry name" value="zf-RING_2"/>
    <property type="match status" value="1"/>
</dbReference>
<keyword evidence="2" id="KW-0812">Transmembrane</keyword>
<sequence>MAALTKLYLHFQYLITIFFCSWLPQILKFILLVTFVLLNSYRQRQLEKNRYKDNIDEKSSKFVYRRSNRKVIMGLSDGKEPLECAICISEFKYRDKGRKLKSCSHMFHENCLEKWLMHGKGQSTCPLCRDIIISENIFEKQIKVEDEGQRKNSFEEELAMLLLSWLNCSSCWQRC</sequence>
<protein>
    <submittedName>
        <fullName evidence="4">Ring-h2 finger protein atl46</fullName>
    </submittedName>
</protein>
<evidence type="ECO:0000256" key="2">
    <source>
        <dbReference type="SAM" id="Phobius"/>
    </source>
</evidence>
<keyword evidence="1" id="KW-0479">Metal-binding</keyword>
<dbReference type="AlphaFoldDB" id="A0A1J6HYZ6"/>
<name>A0A1J6HYZ6_NICAT</name>
<dbReference type="OMA" id="LNCSSCW"/>
<organism evidence="4 5">
    <name type="scientific">Nicotiana attenuata</name>
    <name type="common">Coyote tobacco</name>
    <dbReference type="NCBI Taxonomy" id="49451"/>
    <lineage>
        <taxon>Eukaryota</taxon>
        <taxon>Viridiplantae</taxon>
        <taxon>Streptophyta</taxon>
        <taxon>Embryophyta</taxon>
        <taxon>Tracheophyta</taxon>
        <taxon>Spermatophyta</taxon>
        <taxon>Magnoliopsida</taxon>
        <taxon>eudicotyledons</taxon>
        <taxon>Gunneridae</taxon>
        <taxon>Pentapetalae</taxon>
        <taxon>asterids</taxon>
        <taxon>lamiids</taxon>
        <taxon>Solanales</taxon>
        <taxon>Solanaceae</taxon>
        <taxon>Nicotianoideae</taxon>
        <taxon>Nicotianeae</taxon>
        <taxon>Nicotiana</taxon>
    </lineage>
</organism>
<dbReference type="SMART" id="SM00184">
    <property type="entry name" value="RING"/>
    <property type="match status" value="1"/>
</dbReference>
<evidence type="ECO:0000313" key="4">
    <source>
        <dbReference type="EMBL" id="OIS98053.1"/>
    </source>
</evidence>
<dbReference type="Gene3D" id="3.30.40.10">
    <property type="entry name" value="Zinc/RING finger domain, C3HC4 (zinc finger)"/>
    <property type="match status" value="1"/>
</dbReference>
<gene>
    <name evidence="4" type="primary">ATL46_0</name>
    <name evidence="4" type="ORF">A4A49_08675</name>
</gene>